<evidence type="ECO:0000313" key="2">
    <source>
        <dbReference type="Proteomes" id="UP000239757"/>
    </source>
</evidence>
<accession>A0A2P5XS06</accession>
<proteinExistence type="predicted"/>
<protein>
    <submittedName>
        <fullName evidence="1">Uncharacterized protein</fullName>
    </submittedName>
</protein>
<evidence type="ECO:0000313" key="1">
    <source>
        <dbReference type="EMBL" id="PPS06132.1"/>
    </source>
</evidence>
<dbReference type="Proteomes" id="UP000239757">
    <property type="component" value="Unassembled WGS sequence"/>
</dbReference>
<gene>
    <name evidence="1" type="ORF">GOBAR_AA14515</name>
</gene>
<reference evidence="1 2" key="1">
    <citation type="submission" date="2015-01" db="EMBL/GenBank/DDBJ databases">
        <title>Genome of allotetraploid Gossypium barbadense reveals genomic plasticity and fiber elongation in cotton evolution.</title>
        <authorList>
            <person name="Chen X."/>
            <person name="Liu X."/>
            <person name="Zhao B."/>
            <person name="Zheng H."/>
            <person name="Hu Y."/>
            <person name="Lu G."/>
            <person name="Yang C."/>
            <person name="Chen J."/>
            <person name="Shan C."/>
            <person name="Zhang L."/>
            <person name="Zhou Y."/>
            <person name="Wang L."/>
            <person name="Guo W."/>
            <person name="Bai Y."/>
            <person name="Ruan J."/>
            <person name="Shangguan X."/>
            <person name="Mao Y."/>
            <person name="Jiang J."/>
            <person name="Zhu Y."/>
            <person name="Lei J."/>
            <person name="Kang H."/>
            <person name="Chen S."/>
            <person name="He X."/>
            <person name="Wang R."/>
            <person name="Wang Y."/>
            <person name="Chen J."/>
            <person name="Wang L."/>
            <person name="Yu S."/>
            <person name="Wang B."/>
            <person name="Wei J."/>
            <person name="Song S."/>
            <person name="Lu X."/>
            <person name="Gao Z."/>
            <person name="Gu W."/>
            <person name="Deng X."/>
            <person name="Ma D."/>
            <person name="Wang S."/>
            <person name="Liang W."/>
            <person name="Fang L."/>
            <person name="Cai C."/>
            <person name="Zhu X."/>
            <person name="Zhou B."/>
            <person name="Zhang Y."/>
            <person name="Chen Z."/>
            <person name="Xu S."/>
            <person name="Zhu R."/>
            <person name="Wang S."/>
            <person name="Zhang T."/>
            <person name="Zhao G."/>
        </authorList>
    </citation>
    <scope>NUCLEOTIDE SEQUENCE [LARGE SCALE GENOMIC DNA]</scope>
    <source>
        <strain evidence="2">cv. Xinhai21</strain>
        <tissue evidence="1">Leaf</tissue>
    </source>
</reference>
<organism evidence="1 2">
    <name type="scientific">Gossypium barbadense</name>
    <name type="common">Sea Island cotton</name>
    <name type="synonym">Hibiscus barbadensis</name>
    <dbReference type="NCBI Taxonomy" id="3634"/>
    <lineage>
        <taxon>Eukaryota</taxon>
        <taxon>Viridiplantae</taxon>
        <taxon>Streptophyta</taxon>
        <taxon>Embryophyta</taxon>
        <taxon>Tracheophyta</taxon>
        <taxon>Spermatophyta</taxon>
        <taxon>Magnoliopsida</taxon>
        <taxon>eudicotyledons</taxon>
        <taxon>Gunneridae</taxon>
        <taxon>Pentapetalae</taxon>
        <taxon>rosids</taxon>
        <taxon>malvids</taxon>
        <taxon>Malvales</taxon>
        <taxon>Malvaceae</taxon>
        <taxon>Malvoideae</taxon>
        <taxon>Gossypium</taxon>
    </lineage>
</organism>
<dbReference type="EMBL" id="KZ664330">
    <property type="protein sequence ID" value="PPS06132.1"/>
    <property type="molecule type" value="Genomic_DNA"/>
</dbReference>
<name>A0A2P5XS06_GOSBA</name>
<sequence>MKRQRQEGYVVWSAGRSVCRVEHVAVVALEVFAARRGRQGGSFRDVEVRVYWWTEAAAGVVEANACVAGVSDPEAKSSVKMGLGRQAASVRVRSAVVVYAQVMYYRPIATDRVTGERRSIHTLEG</sequence>
<dbReference type="AlphaFoldDB" id="A0A2P5XS06"/>